<proteinExistence type="predicted"/>
<gene>
    <name evidence="1" type="ORF">BGW38_009921</name>
</gene>
<protein>
    <submittedName>
        <fullName evidence="1">Uncharacterized protein</fullName>
    </submittedName>
</protein>
<evidence type="ECO:0000313" key="1">
    <source>
        <dbReference type="EMBL" id="KAF9583252.1"/>
    </source>
</evidence>
<evidence type="ECO:0000313" key="2">
    <source>
        <dbReference type="Proteomes" id="UP000780801"/>
    </source>
</evidence>
<keyword evidence="2" id="KW-1185">Reference proteome</keyword>
<feature type="non-terminal residue" evidence="1">
    <location>
        <position position="1"/>
    </location>
</feature>
<dbReference type="EMBL" id="JAABOA010000760">
    <property type="protein sequence ID" value="KAF9583252.1"/>
    <property type="molecule type" value="Genomic_DNA"/>
</dbReference>
<comment type="caution">
    <text evidence="1">The sequence shown here is derived from an EMBL/GenBank/DDBJ whole genome shotgun (WGS) entry which is preliminary data.</text>
</comment>
<sequence length="89" mass="10371">ISEFYQLLTMVCVRLLRIVPTRGKGRFDTDGLDDYYECGFRRQEHLKDYYGKIRCPGAEMYQDGDKALRMSRCDVATAFFLERMGGVAR</sequence>
<organism evidence="1 2">
    <name type="scientific">Lunasporangiospora selenospora</name>
    <dbReference type="NCBI Taxonomy" id="979761"/>
    <lineage>
        <taxon>Eukaryota</taxon>
        <taxon>Fungi</taxon>
        <taxon>Fungi incertae sedis</taxon>
        <taxon>Mucoromycota</taxon>
        <taxon>Mortierellomycotina</taxon>
        <taxon>Mortierellomycetes</taxon>
        <taxon>Mortierellales</taxon>
        <taxon>Mortierellaceae</taxon>
        <taxon>Lunasporangiospora</taxon>
    </lineage>
</organism>
<name>A0A9P6FWY3_9FUNG</name>
<dbReference type="Proteomes" id="UP000780801">
    <property type="component" value="Unassembled WGS sequence"/>
</dbReference>
<reference evidence="1" key="1">
    <citation type="journal article" date="2020" name="Fungal Divers.">
        <title>Resolving the Mortierellaceae phylogeny through synthesis of multi-gene phylogenetics and phylogenomics.</title>
        <authorList>
            <person name="Vandepol N."/>
            <person name="Liber J."/>
            <person name="Desiro A."/>
            <person name="Na H."/>
            <person name="Kennedy M."/>
            <person name="Barry K."/>
            <person name="Grigoriev I.V."/>
            <person name="Miller A.N."/>
            <person name="O'Donnell K."/>
            <person name="Stajich J.E."/>
            <person name="Bonito G."/>
        </authorList>
    </citation>
    <scope>NUCLEOTIDE SEQUENCE</scope>
    <source>
        <strain evidence="1">KOD1015</strain>
    </source>
</reference>
<accession>A0A9P6FWY3</accession>
<dbReference type="AlphaFoldDB" id="A0A9P6FWY3"/>